<keyword evidence="1" id="KW-0732">Signal</keyword>
<name>A0A7K3LAK9_9MYCO</name>
<comment type="caution">
    <text evidence="3">The sequence shown here is derived from an EMBL/GenBank/DDBJ whole genome shotgun (WGS) entry which is preliminary data.</text>
</comment>
<reference evidence="3 4" key="1">
    <citation type="submission" date="2020-01" db="EMBL/GenBank/DDBJ databases">
        <authorList>
            <person name="Sanchez-Estrada R."/>
            <person name="Gonzalez-Y-Merchand J.A."/>
            <person name="Rivera-Gutierrez S."/>
        </authorList>
    </citation>
    <scope>NUCLEOTIDE SEQUENCE [LARGE SCALE GENOMIC DNA]</scope>
    <source>
        <strain evidence="3 4">CST 7247</strain>
    </source>
</reference>
<feature type="signal peptide" evidence="1">
    <location>
        <begin position="1"/>
        <end position="25"/>
    </location>
</feature>
<organism evidence="3 4">
    <name type="scientific">Mycolicibacter kumamotonensis</name>
    <dbReference type="NCBI Taxonomy" id="354243"/>
    <lineage>
        <taxon>Bacteria</taxon>
        <taxon>Bacillati</taxon>
        <taxon>Actinomycetota</taxon>
        <taxon>Actinomycetes</taxon>
        <taxon>Mycobacteriales</taxon>
        <taxon>Mycobacteriaceae</taxon>
        <taxon>Mycolicibacter</taxon>
    </lineage>
</organism>
<dbReference type="Proteomes" id="UP000466523">
    <property type="component" value="Unassembled WGS sequence"/>
</dbReference>
<dbReference type="AlphaFoldDB" id="A0A7K3LAK9"/>
<gene>
    <name evidence="3" type="ORF">GWR20_09095</name>
</gene>
<protein>
    <submittedName>
        <fullName evidence="3">DUF732 domain-containing protein</fullName>
    </submittedName>
</protein>
<feature type="chain" id="PRO_5029915936" evidence="1">
    <location>
        <begin position="26"/>
        <end position="110"/>
    </location>
</feature>
<evidence type="ECO:0000313" key="3">
    <source>
        <dbReference type="EMBL" id="NDJ89313.1"/>
    </source>
</evidence>
<accession>A0A7K3LAK9</accession>
<evidence type="ECO:0000259" key="2">
    <source>
        <dbReference type="Pfam" id="PF05305"/>
    </source>
</evidence>
<feature type="domain" description="DUF732" evidence="2">
    <location>
        <begin position="33"/>
        <end position="102"/>
    </location>
</feature>
<dbReference type="Pfam" id="PF05305">
    <property type="entry name" value="DUF732"/>
    <property type="match status" value="1"/>
</dbReference>
<evidence type="ECO:0000313" key="4">
    <source>
        <dbReference type="Proteomes" id="UP000466523"/>
    </source>
</evidence>
<dbReference type="EMBL" id="JAACYR010000025">
    <property type="protein sequence ID" value="NDJ89313.1"/>
    <property type="molecule type" value="Genomic_DNA"/>
</dbReference>
<dbReference type="InterPro" id="IPR007969">
    <property type="entry name" value="DUF732"/>
</dbReference>
<sequence>MMIVQKVFVAAGLAVAMASAAPVQADPQGADNDLAFIASLRQSGITFASEGQAIAAARAVCGLINNGEPALQVVRDLQSDNAALTLDGAAQFAVIAAHAYCPAQLQGPKS</sequence>
<proteinExistence type="predicted"/>
<evidence type="ECO:0000256" key="1">
    <source>
        <dbReference type="SAM" id="SignalP"/>
    </source>
</evidence>